<dbReference type="Proteomes" id="UP000499080">
    <property type="component" value="Unassembled WGS sequence"/>
</dbReference>
<evidence type="ECO:0000313" key="3">
    <source>
        <dbReference type="Proteomes" id="UP000499080"/>
    </source>
</evidence>
<sequence>MSRFEARRELFWDGPRNFELQLDDEDDTRAGTPSSNLRTTVVGGRLTHDVRFNINQATYMADLQWNRVSNLAPSGTEASPLNHQSTEKASNMLFGIGSPLSSCAQLVYHVLFFNKIVSFS</sequence>
<dbReference type="EMBL" id="BGPR01013051">
    <property type="protein sequence ID" value="GBN59020.1"/>
    <property type="molecule type" value="Genomic_DNA"/>
</dbReference>
<protein>
    <submittedName>
        <fullName evidence="2">Uncharacterized protein</fullName>
    </submittedName>
</protein>
<dbReference type="EMBL" id="BGPR01012951">
    <property type="protein sequence ID" value="GBN58540.1"/>
    <property type="molecule type" value="Genomic_DNA"/>
</dbReference>
<evidence type="ECO:0000313" key="2">
    <source>
        <dbReference type="EMBL" id="GBN59020.1"/>
    </source>
</evidence>
<name>A0A4Y2Q802_ARAVE</name>
<accession>A0A4Y2Q802</accession>
<evidence type="ECO:0000313" key="1">
    <source>
        <dbReference type="EMBL" id="GBN58540.1"/>
    </source>
</evidence>
<comment type="caution">
    <text evidence="2">The sequence shown here is derived from an EMBL/GenBank/DDBJ whole genome shotgun (WGS) entry which is preliminary data.</text>
</comment>
<gene>
    <name evidence="1" type="ORF">AVEN_140620_1</name>
    <name evidence="2" type="ORF">AVEN_16692_1</name>
</gene>
<keyword evidence="3" id="KW-1185">Reference proteome</keyword>
<organism evidence="2 3">
    <name type="scientific">Araneus ventricosus</name>
    <name type="common">Orbweaver spider</name>
    <name type="synonym">Epeira ventricosa</name>
    <dbReference type="NCBI Taxonomy" id="182803"/>
    <lineage>
        <taxon>Eukaryota</taxon>
        <taxon>Metazoa</taxon>
        <taxon>Ecdysozoa</taxon>
        <taxon>Arthropoda</taxon>
        <taxon>Chelicerata</taxon>
        <taxon>Arachnida</taxon>
        <taxon>Araneae</taxon>
        <taxon>Araneomorphae</taxon>
        <taxon>Entelegynae</taxon>
        <taxon>Araneoidea</taxon>
        <taxon>Araneidae</taxon>
        <taxon>Araneus</taxon>
    </lineage>
</organism>
<proteinExistence type="predicted"/>
<reference evidence="2 3" key="1">
    <citation type="journal article" date="2019" name="Sci. Rep.">
        <title>Orb-weaving spider Araneus ventricosus genome elucidates the spidroin gene catalogue.</title>
        <authorList>
            <person name="Kono N."/>
            <person name="Nakamura H."/>
            <person name="Ohtoshi R."/>
            <person name="Moran D.A.P."/>
            <person name="Shinohara A."/>
            <person name="Yoshida Y."/>
            <person name="Fujiwara M."/>
            <person name="Mori M."/>
            <person name="Tomita M."/>
            <person name="Arakawa K."/>
        </authorList>
    </citation>
    <scope>NUCLEOTIDE SEQUENCE [LARGE SCALE GENOMIC DNA]</scope>
</reference>
<dbReference type="AlphaFoldDB" id="A0A4Y2Q802"/>